<reference evidence="2" key="1">
    <citation type="journal article" date="2023" name="Science">
        <title>Genome structures resolve the early diversification of teleost fishes.</title>
        <authorList>
            <person name="Parey E."/>
            <person name="Louis A."/>
            <person name="Montfort J."/>
            <person name="Bouchez O."/>
            <person name="Roques C."/>
            <person name="Iampietro C."/>
            <person name="Lluch J."/>
            <person name="Castinel A."/>
            <person name="Donnadieu C."/>
            <person name="Desvignes T."/>
            <person name="Floi Bucao C."/>
            <person name="Jouanno E."/>
            <person name="Wen M."/>
            <person name="Mejri S."/>
            <person name="Dirks R."/>
            <person name="Jansen H."/>
            <person name="Henkel C."/>
            <person name="Chen W.J."/>
            <person name="Zahm M."/>
            <person name="Cabau C."/>
            <person name="Klopp C."/>
            <person name="Thompson A.W."/>
            <person name="Robinson-Rechavi M."/>
            <person name="Braasch I."/>
            <person name="Lecointre G."/>
            <person name="Bobe J."/>
            <person name="Postlethwait J.H."/>
            <person name="Berthelot C."/>
            <person name="Roest Crollius H."/>
            <person name="Guiguen Y."/>
        </authorList>
    </citation>
    <scope>NUCLEOTIDE SEQUENCE</scope>
    <source>
        <strain evidence="2">NC1722</strain>
    </source>
</reference>
<organism evidence="2 3">
    <name type="scientific">Aldrovandia affinis</name>
    <dbReference type="NCBI Taxonomy" id="143900"/>
    <lineage>
        <taxon>Eukaryota</taxon>
        <taxon>Metazoa</taxon>
        <taxon>Chordata</taxon>
        <taxon>Craniata</taxon>
        <taxon>Vertebrata</taxon>
        <taxon>Euteleostomi</taxon>
        <taxon>Actinopterygii</taxon>
        <taxon>Neopterygii</taxon>
        <taxon>Teleostei</taxon>
        <taxon>Notacanthiformes</taxon>
        <taxon>Halosauridae</taxon>
        <taxon>Aldrovandia</taxon>
    </lineage>
</organism>
<gene>
    <name evidence="2" type="ORF">AAFF_G00290210</name>
</gene>
<dbReference type="PANTHER" id="PTHR46333:SF4">
    <property type="entry name" value="TRANSGLUTAMINASE-LIKE DOMAIN-CONTAINING PROTEIN"/>
    <property type="match status" value="1"/>
</dbReference>
<feature type="compositionally biased region" description="Polar residues" evidence="1">
    <location>
        <begin position="47"/>
        <end position="74"/>
    </location>
</feature>
<feature type="region of interest" description="Disordered" evidence="1">
    <location>
        <begin position="1"/>
        <end position="88"/>
    </location>
</feature>
<dbReference type="EMBL" id="JAINUG010000404">
    <property type="protein sequence ID" value="KAJ8372388.1"/>
    <property type="molecule type" value="Genomic_DNA"/>
</dbReference>
<name>A0AAD7R9L8_9TELE</name>
<dbReference type="Proteomes" id="UP001221898">
    <property type="component" value="Unassembled WGS sequence"/>
</dbReference>
<sequence length="269" mass="29779">MGNSLPKMTAAPNSIRPLSFVQNLHSRQADSGHNHNNSNNNEVTEDPCTQQENKAPGGSSTQNSKAPVENVSQVKESREASSHSKGTLAVVQQEWKLEVLSTTTRSDGVQSRRMKFEKWVTVEQESQRTLAKRQLSAESSAQSFRVVKKGTVRKQEGELTVIPSAMQSRPKPQAGPRRGLNPPAAPRRKLRKELFPSAEVFQAVDARTITTGKQLRDQQVFSAQILAQAITRGALSDLERLRAIWIWLCHNIEYDVSGYLGPVGEAVFP</sequence>
<proteinExistence type="predicted"/>
<feature type="region of interest" description="Disordered" evidence="1">
    <location>
        <begin position="161"/>
        <end position="185"/>
    </location>
</feature>
<evidence type="ECO:0000256" key="1">
    <source>
        <dbReference type="SAM" id="MobiDB-lite"/>
    </source>
</evidence>
<evidence type="ECO:0000313" key="2">
    <source>
        <dbReference type="EMBL" id="KAJ8372388.1"/>
    </source>
</evidence>
<evidence type="ECO:0000313" key="3">
    <source>
        <dbReference type="Proteomes" id="UP001221898"/>
    </source>
</evidence>
<dbReference type="AlphaFoldDB" id="A0AAD7R9L8"/>
<comment type="caution">
    <text evidence="2">The sequence shown here is derived from an EMBL/GenBank/DDBJ whole genome shotgun (WGS) entry which is preliminary data.</text>
</comment>
<keyword evidence="3" id="KW-1185">Reference proteome</keyword>
<accession>A0AAD7R9L8</accession>
<dbReference type="PANTHER" id="PTHR46333">
    <property type="entry name" value="CYTOKINESIS PROTEIN 3"/>
    <property type="match status" value="1"/>
</dbReference>
<dbReference type="GO" id="GO:0005737">
    <property type="term" value="C:cytoplasm"/>
    <property type="evidence" value="ECO:0007669"/>
    <property type="project" value="TreeGrafter"/>
</dbReference>
<dbReference type="InterPro" id="IPR052557">
    <property type="entry name" value="CAP/Cytokinesis_protein"/>
</dbReference>
<protein>
    <submittedName>
        <fullName evidence="2">Uncharacterized protein</fullName>
    </submittedName>
</protein>